<comment type="similarity">
    <text evidence="1">Belongs to the peptidase S58 family.</text>
</comment>
<proteinExistence type="inferred from homology"/>
<comment type="caution">
    <text evidence="3">The sequence shown here is derived from an EMBL/GenBank/DDBJ whole genome shotgun (WGS) entry which is preliminary data.</text>
</comment>
<dbReference type="InterPro" id="IPR016117">
    <property type="entry name" value="ArgJ-like_dom_sf"/>
</dbReference>
<dbReference type="Proteomes" id="UP000323380">
    <property type="component" value="Unassembled WGS sequence"/>
</dbReference>
<evidence type="ECO:0000256" key="2">
    <source>
        <dbReference type="SAM" id="MobiDB-lite"/>
    </source>
</evidence>
<dbReference type="PANTHER" id="PTHR36512">
    <property type="entry name" value="D-AMINOPEPTIDASE"/>
    <property type="match status" value="1"/>
</dbReference>
<dbReference type="Pfam" id="PF03576">
    <property type="entry name" value="Peptidase_S58"/>
    <property type="match status" value="1"/>
</dbReference>
<dbReference type="InterPro" id="IPR005321">
    <property type="entry name" value="Peptidase_S58_DmpA"/>
</dbReference>
<dbReference type="CDD" id="cd02253">
    <property type="entry name" value="DmpA"/>
    <property type="match status" value="1"/>
</dbReference>
<protein>
    <submittedName>
        <fullName evidence="3">P1 family peptidase</fullName>
    </submittedName>
</protein>
<dbReference type="AlphaFoldDB" id="A0A5D0NEN5"/>
<dbReference type="GO" id="GO:0004177">
    <property type="term" value="F:aminopeptidase activity"/>
    <property type="evidence" value="ECO:0007669"/>
    <property type="project" value="TreeGrafter"/>
</dbReference>
<evidence type="ECO:0000313" key="3">
    <source>
        <dbReference type="EMBL" id="TYB42769.1"/>
    </source>
</evidence>
<reference evidence="3 4" key="1">
    <citation type="submission" date="2019-08" db="EMBL/GenBank/DDBJ databases">
        <title>Actinomadura sp. nov. CYP1-5 isolated from mountain soil.</title>
        <authorList>
            <person name="Songsumanus A."/>
            <person name="Kuncharoen N."/>
            <person name="Kudo T."/>
            <person name="Yuki M."/>
            <person name="Igarashi Y."/>
            <person name="Tanasupawat S."/>
        </authorList>
    </citation>
    <scope>NUCLEOTIDE SEQUENCE [LARGE SCALE GENOMIC DNA]</scope>
    <source>
        <strain evidence="3 4">JCM 14158</strain>
    </source>
</reference>
<dbReference type="Gene3D" id="3.60.70.12">
    <property type="entry name" value="L-amino peptidase D-ALA esterase/amidase"/>
    <property type="match status" value="1"/>
</dbReference>
<dbReference type="EMBL" id="VSFG01000007">
    <property type="protein sequence ID" value="TYB42769.1"/>
    <property type="molecule type" value="Genomic_DNA"/>
</dbReference>
<accession>A0A5D0NEN5</accession>
<evidence type="ECO:0000313" key="4">
    <source>
        <dbReference type="Proteomes" id="UP000323380"/>
    </source>
</evidence>
<dbReference type="SUPFAM" id="SSF56266">
    <property type="entry name" value="DmpA/ArgJ-like"/>
    <property type="match status" value="1"/>
</dbReference>
<organism evidence="3 4">
    <name type="scientific">Actinomadura chibensis</name>
    <dbReference type="NCBI Taxonomy" id="392828"/>
    <lineage>
        <taxon>Bacteria</taxon>
        <taxon>Bacillati</taxon>
        <taxon>Actinomycetota</taxon>
        <taxon>Actinomycetes</taxon>
        <taxon>Streptosporangiales</taxon>
        <taxon>Thermomonosporaceae</taxon>
        <taxon>Actinomadura</taxon>
    </lineage>
</organism>
<keyword evidence="4" id="KW-1185">Reference proteome</keyword>
<sequence>MTRARSFGLPLPGTPGPHNAITDVPGVEVGYTTLISGDGPLRPGAGPVRTGVTALLPRGRGGVLDPCAAGIHALNGNGEMTGSHWIAETGALSLPVLVTNTHAVGACHRGAIDWTRREHPEHREWMLPVVAETWDGYLNDVGGDHVRPEHAVAAIDAARPGPVAEGSVGGGTGMNCYSYKGGSGTSSRVVAYGADTYTVGAFVQANFGSRAQLAVCGVPLGADLADDNPIEDTDWLAPAGAGSVIVVVGTDAPLLPGQCAALARRVPLGLARTGTYGQHSSGDVFLAFSNANPGAISGGFPDPEPGYDTMTFVQWNQIDPFFEAVVQTVEEAVLNALLAARPMTGRDGHRSPALPHDRLRDLLTARGVLAS</sequence>
<feature type="region of interest" description="Disordered" evidence="2">
    <location>
        <begin position="1"/>
        <end position="20"/>
    </location>
</feature>
<dbReference type="STRING" id="1220554.GCA_001552135_02609"/>
<dbReference type="RefSeq" id="WP_067889997.1">
    <property type="nucleotide sequence ID" value="NZ_VSFG01000007.1"/>
</dbReference>
<gene>
    <name evidence="3" type="ORF">FXF69_28730</name>
</gene>
<dbReference type="PANTHER" id="PTHR36512:SF3">
    <property type="entry name" value="BLR5678 PROTEIN"/>
    <property type="match status" value="1"/>
</dbReference>
<name>A0A5D0NEN5_9ACTN</name>
<evidence type="ECO:0000256" key="1">
    <source>
        <dbReference type="ARBA" id="ARBA00007068"/>
    </source>
</evidence>